<dbReference type="EMBL" id="CP015625">
    <property type="protein sequence ID" value="AQT47248.1"/>
    <property type="molecule type" value="Genomic_DNA"/>
</dbReference>
<dbReference type="Proteomes" id="UP000189632">
    <property type="component" value="Chromosome"/>
</dbReference>
<keyword evidence="3" id="KW-0378">Hydrolase</keyword>
<dbReference type="RefSeq" id="WP_077992114.1">
    <property type="nucleotide sequence ID" value="NZ_CP015625.1"/>
</dbReference>
<evidence type="ECO:0000256" key="1">
    <source>
        <dbReference type="ARBA" id="ARBA00001946"/>
    </source>
</evidence>
<reference evidence="6 7" key="1">
    <citation type="submission" date="2016-11" db="EMBL/GenBank/DDBJ databases">
        <title>Comparative genomics of Bartonella apis.</title>
        <authorList>
            <person name="Engel P."/>
        </authorList>
    </citation>
    <scope>NUCLEOTIDE SEQUENCE [LARGE SCALE GENOMIC DNA]</scope>
    <source>
        <strain evidence="6 7">BBC0122</strain>
    </source>
</reference>
<comment type="cofactor">
    <cofactor evidence="1">
        <name>Mg(2+)</name>
        <dbReference type="ChEBI" id="CHEBI:18420"/>
    </cofactor>
</comment>
<evidence type="ECO:0000256" key="4">
    <source>
        <dbReference type="ARBA" id="ARBA00022842"/>
    </source>
</evidence>
<keyword evidence="2" id="KW-0479">Metal-binding</keyword>
<gene>
    <name evidence="6" type="ORF">BBC0122_011290</name>
</gene>
<sequence>MTLFCLFNADDFALDLACSNAVIKGVERGRLQATSVLAGGEDQASFEQLDKTGCKFINVHLNLLEGKALTEGGSEFGLTGNDDFFHLSLGELITKLYLSPQKKRLREWIFKEFCQQIEFVYDHFPERQMRLDGHLHIHILPPLRTVIEKLLIKYPIRYIRTPSERGYSRQAPFISNIKGCLRRQLLGFWAKDIGKLARRYQVSTSDFFLGTAASCNLTLDDIDRGLSVISRAAGKCDAQIEIMVHPIGNDISDSHFYKDSRYGFAHATPERRNELTLLLSDDLINIMKKYNAVFVK</sequence>
<keyword evidence="7" id="KW-1185">Reference proteome</keyword>
<dbReference type="GO" id="GO:0005975">
    <property type="term" value="P:carbohydrate metabolic process"/>
    <property type="evidence" value="ECO:0007669"/>
    <property type="project" value="InterPro"/>
</dbReference>
<dbReference type="PANTHER" id="PTHR31609:SF1">
    <property type="entry name" value="CARBOHYDRATE DEACETYLASE"/>
    <property type="match status" value="1"/>
</dbReference>
<evidence type="ECO:0000313" key="7">
    <source>
        <dbReference type="Proteomes" id="UP000189632"/>
    </source>
</evidence>
<proteinExistence type="predicted"/>
<dbReference type="InterPro" id="IPR011330">
    <property type="entry name" value="Glyco_hydro/deAcase_b/a-brl"/>
</dbReference>
<dbReference type="KEGG" id="bapi:BBC0122_011290"/>
<dbReference type="GO" id="GO:0046872">
    <property type="term" value="F:metal ion binding"/>
    <property type="evidence" value="ECO:0007669"/>
    <property type="project" value="UniProtKB-KW"/>
</dbReference>
<dbReference type="Pfam" id="PF04794">
    <property type="entry name" value="YdjC"/>
    <property type="match status" value="1"/>
</dbReference>
<dbReference type="OrthoDB" id="9774177at2"/>
<dbReference type="PANTHER" id="PTHR31609">
    <property type="entry name" value="YDJC DEACETYLASE FAMILY MEMBER"/>
    <property type="match status" value="1"/>
</dbReference>
<accession>A0A1U9MHM9</accession>
<evidence type="ECO:0000256" key="3">
    <source>
        <dbReference type="ARBA" id="ARBA00022801"/>
    </source>
</evidence>
<keyword evidence="5" id="KW-0119">Carbohydrate metabolism</keyword>
<protein>
    <submittedName>
        <fullName evidence="6">YdjC-like protein</fullName>
    </submittedName>
</protein>
<dbReference type="GO" id="GO:0019213">
    <property type="term" value="F:deacetylase activity"/>
    <property type="evidence" value="ECO:0007669"/>
    <property type="project" value="TreeGrafter"/>
</dbReference>
<evidence type="ECO:0000256" key="5">
    <source>
        <dbReference type="ARBA" id="ARBA00023277"/>
    </source>
</evidence>
<evidence type="ECO:0000256" key="2">
    <source>
        <dbReference type="ARBA" id="ARBA00022723"/>
    </source>
</evidence>
<dbReference type="AlphaFoldDB" id="A0A1U9MHM9"/>
<dbReference type="SUPFAM" id="SSF88713">
    <property type="entry name" value="Glycoside hydrolase/deacetylase"/>
    <property type="match status" value="1"/>
</dbReference>
<dbReference type="Gene3D" id="3.20.20.370">
    <property type="entry name" value="Glycoside hydrolase/deacetylase"/>
    <property type="match status" value="1"/>
</dbReference>
<evidence type="ECO:0000313" key="6">
    <source>
        <dbReference type="EMBL" id="AQT47248.1"/>
    </source>
</evidence>
<organism evidence="6 7">
    <name type="scientific">Bartonella choladocola</name>
    <dbReference type="NCBI Taxonomy" id="2750995"/>
    <lineage>
        <taxon>Bacteria</taxon>
        <taxon>Pseudomonadati</taxon>
        <taxon>Pseudomonadota</taxon>
        <taxon>Alphaproteobacteria</taxon>
        <taxon>Hyphomicrobiales</taxon>
        <taxon>Bartonellaceae</taxon>
        <taxon>Bartonella</taxon>
    </lineage>
</organism>
<name>A0A1U9MHM9_9HYPH</name>
<keyword evidence="4" id="KW-0460">Magnesium</keyword>
<dbReference type="GO" id="GO:0016787">
    <property type="term" value="F:hydrolase activity"/>
    <property type="evidence" value="ECO:0007669"/>
    <property type="project" value="UniProtKB-KW"/>
</dbReference>
<dbReference type="InterPro" id="IPR006879">
    <property type="entry name" value="YdjC-like"/>
</dbReference>